<comment type="caution">
    <text evidence="1">The sequence shown here is derived from an EMBL/GenBank/DDBJ whole genome shotgun (WGS) entry which is preliminary data.</text>
</comment>
<dbReference type="InterPro" id="IPR001106">
    <property type="entry name" value="Aromatic_Lyase"/>
</dbReference>
<organism evidence="1 2">
    <name type="scientific">Trabulsiella odontotermitis</name>
    <dbReference type="NCBI Taxonomy" id="379893"/>
    <lineage>
        <taxon>Bacteria</taxon>
        <taxon>Pseudomonadati</taxon>
        <taxon>Pseudomonadota</taxon>
        <taxon>Gammaproteobacteria</taxon>
        <taxon>Enterobacterales</taxon>
        <taxon>Enterobacteriaceae</taxon>
        <taxon>Trabulsiella</taxon>
    </lineage>
</organism>
<dbReference type="RefSeq" id="WP_049857041.1">
    <property type="nucleotide sequence ID" value="NZ_JNGI01000050.1"/>
</dbReference>
<dbReference type="EMBL" id="JNGI01000050">
    <property type="protein sequence ID" value="KNC93464.1"/>
    <property type="molecule type" value="Genomic_DNA"/>
</dbReference>
<dbReference type="Proteomes" id="UP000037393">
    <property type="component" value="Unassembled WGS sequence"/>
</dbReference>
<dbReference type="CDD" id="cd00332">
    <property type="entry name" value="PAL-HAL"/>
    <property type="match status" value="1"/>
</dbReference>
<keyword evidence="1" id="KW-0456">Lyase</keyword>
<dbReference type="InterPro" id="IPR024083">
    <property type="entry name" value="Fumarase/histidase_N"/>
</dbReference>
<dbReference type="SUPFAM" id="SSF48557">
    <property type="entry name" value="L-aspartase-like"/>
    <property type="match status" value="1"/>
</dbReference>
<gene>
    <name evidence="1" type="ORF">GM31_19210</name>
</gene>
<dbReference type="GO" id="GO:0016841">
    <property type="term" value="F:ammonia-lyase activity"/>
    <property type="evidence" value="ECO:0007669"/>
    <property type="project" value="UniProtKB-ARBA"/>
</dbReference>
<accession>A0A0L0GXG1</accession>
<dbReference type="Pfam" id="PF00221">
    <property type="entry name" value="Lyase_aromatic"/>
    <property type="match status" value="1"/>
</dbReference>
<dbReference type="InterPro" id="IPR008948">
    <property type="entry name" value="L-Aspartase-like"/>
</dbReference>
<dbReference type="Gene3D" id="1.20.200.10">
    <property type="entry name" value="Fumarase/aspartase (Central domain)"/>
    <property type="match status" value="1"/>
</dbReference>
<dbReference type="PANTHER" id="PTHR10362">
    <property type="entry name" value="HISTIDINE AMMONIA-LYASE"/>
    <property type="match status" value="1"/>
</dbReference>
<evidence type="ECO:0000313" key="2">
    <source>
        <dbReference type="Proteomes" id="UP000037393"/>
    </source>
</evidence>
<protein>
    <submittedName>
        <fullName evidence="1">Phenylalanine ammonia-lyase</fullName>
    </submittedName>
</protein>
<name>A0A0L0GXG1_9ENTR</name>
<sequence>MASKLILGDAPLTLEDVRTVADGGQIVEQGVQAQQAISASFDFLLRSISAGERIYGVTTGLGANVDTTVLYARDGRHDEELLQAIQRRIPLARAVGVGQQATRTQVRAIMLARLAGLAQGASGISLPVADTLLTFLNQGIHPRVPLIGSIGEADLAPLAHVGRALVGDGEVEYQGRILPASTVLNRLNLTLAPLRGKDGLALVSSNAASVGLGALLLLDIARLLNVHSGAVVLSLEAFRANITPLTPRAAQMRPAPQQAETAAYLLTLLEGSQLLQPDGARALQDPLSFRCVAPVLACVCHYYLLARAAVELELNSADDNPGLLAEPGLVLANANFDATHLALALESLGMALARHAACTGERIMKMMSPAASGLPRFLTRHAGQTGFATLQKTVSALVSDIAHHAQPLSPLAIPVADRVEDYASQAMGVISKTTRLLESLRYLVAIELLVAAQALDLQDAPQPGHYAKALHGRVRALVAPLDEDRSSADDIAVLASEIMQPAWLAGTAPLLETA</sequence>
<dbReference type="STRING" id="379893.GCA_001297775_02661"/>
<dbReference type="OrthoDB" id="9806955at2"/>
<dbReference type="Gene3D" id="1.10.275.10">
    <property type="entry name" value="Fumarase/aspartase (N-terminal domain)"/>
    <property type="match status" value="1"/>
</dbReference>
<dbReference type="AlphaFoldDB" id="A0A0L0GXG1"/>
<proteinExistence type="predicted"/>
<evidence type="ECO:0000313" key="1">
    <source>
        <dbReference type="EMBL" id="KNC93464.1"/>
    </source>
</evidence>
<keyword evidence="2" id="KW-1185">Reference proteome</keyword>
<reference evidence="1 2" key="1">
    <citation type="journal article" date="2015" name="Appl. Environ. Microbiol.">
        <title>The Enterobacterium Trabulsiella odontotermitis Presents Novel Adaptations Related to Its Association with Fungus-Growing Termites.</title>
        <authorList>
            <person name="Sapountzis P."/>
            <person name="Gruntjes T."/>
            <person name="Otani S."/>
            <person name="Estevez J."/>
            <person name="da Costa R.R."/>
            <person name="Plunkett G.3rd."/>
            <person name="Perna N.T."/>
            <person name="Poulsen M."/>
        </authorList>
    </citation>
    <scope>NUCLEOTIDE SEQUENCE [LARGE SCALE GENOMIC DNA]</scope>
    <source>
        <strain evidence="1 2">12</strain>
    </source>
</reference>
<dbReference type="PATRIC" id="fig|379893.4.peg.3894"/>